<dbReference type="PANTHER" id="PTHR31591">
    <property type="entry name" value="UPF0613 PROTEIN PB24D3.06C"/>
    <property type="match status" value="1"/>
</dbReference>
<dbReference type="EMBL" id="JAULSU010000006">
    <property type="protein sequence ID" value="KAK0613180.1"/>
    <property type="molecule type" value="Genomic_DNA"/>
</dbReference>
<name>A0AA39WCN1_9PEZI</name>
<dbReference type="PANTHER" id="PTHR31591:SF1">
    <property type="entry name" value="UPF0613 PROTEIN PB24D3.06C"/>
    <property type="match status" value="1"/>
</dbReference>
<protein>
    <submittedName>
        <fullName evidence="1">Uncharacterized protein</fullName>
    </submittedName>
</protein>
<dbReference type="InterPro" id="IPR013744">
    <property type="entry name" value="SidJ"/>
</dbReference>
<dbReference type="Proteomes" id="UP001175000">
    <property type="component" value="Unassembled WGS sequence"/>
</dbReference>
<reference evidence="1" key="1">
    <citation type="submission" date="2023-06" db="EMBL/GenBank/DDBJ databases">
        <title>Genome-scale phylogeny and comparative genomics of the fungal order Sordariales.</title>
        <authorList>
            <consortium name="Lawrence Berkeley National Laboratory"/>
            <person name="Hensen N."/>
            <person name="Bonometti L."/>
            <person name="Westerberg I."/>
            <person name="Brannstrom I.O."/>
            <person name="Guillou S."/>
            <person name="Cros-Aarteil S."/>
            <person name="Calhoun S."/>
            <person name="Haridas S."/>
            <person name="Kuo A."/>
            <person name="Mondo S."/>
            <person name="Pangilinan J."/>
            <person name="Riley R."/>
            <person name="Labutti K."/>
            <person name="Andreopoulos B."/>
            <person name="Lipzen A."/>
            <person name="Chen C."/>
            <person name="Yanf M."/>
            <person name="Daum C."/>
            <person name="Ng V."/>
            <person name="Clum A."/>
            <person name="Steindorff A."/>
            <person name="Ohm R."/>
            <person name="Martin F."/>
            <person name="Silar P."/>
            <person name="Natvig D."/>
            <person name="Lalanne C."/>
            <person name="Gautier V."/>
            <person name="Ament-Velasquez S.L."/>
            <person name="Kruys A."/>
            <person name="Hutchinson M.I."/>
            <person name="Powell A.J."/>
            <person name="Barry K."/>
            <person name="Miller A.N."/>
            <person name="Grigoriev I.V."/>
            <person name="Debuchy R."/>
            <person name="Gladieux P."/>
            <person name="Thoren M.H."/>
            <person name="Johannesson H."/>
        </authorList>
    </citation>
    <scope>NUCLEOTIDE SEQUENCE</scope>
    <source>
        <strain evidence="1">CBS 606.72</strain>
    </source>
</reference>
<keyword evidence="2" id="KW-1185">Reference proteome</keyword>
<proteinExistence type="predicted"/>
<organism evidence="1 2">
    <name type="scientific">Immersiella caudata</name>
    <dbReference type="NCBI Taxonomy" id="314043"/>
    <lineage>
        <taxon>Eukaryota</taxon>
        <taxon>Fungi</taxon>
        <taxon>Dikarya</taxon>
        <taxon>Ascomycota</taxon>
        <taxon>Pezizomycotina</taxon>
        <taxon>Sordariomycetes</taxon>
        <taxon>Sordariomycetidae</taxon>
        <taxon>Sordariales</taxon>
        <taxon>Lasiosphaeriaceae</taxon>
        <taxon>Immersiella</taxon>
    </lineage>
</organism>
<dbReference type="Pfam" id="PF08538">
    <property type="entry name" value="DUF1749"/>
    <property type="match status" value="1"/>
</dbReference>
<evidence type="ECO:0000313" key="2">
    <source>
        <dbReference type="Proteomes" id="UP001175000"/>
    </source>
</evidence>
<dbReference type="InterPro" id="IPR029058">
    <property type="entry name" value="AB_hydrolase_fold"/>
</dbReference>
<sequence length="400" mass="44366">MVLPRWLLTAPRASTPASRILSARLSARHTAHRSQNVHTMGSEFWPRRGSPGILHHYTETQVAYEFTSATATSQPHSVLFLGGLGDGLATTSYVADVVEGLQPTEWSIFSMTLTSSYQGWGFGHLDRDTDEIAQCVRYIQDYKKEKYGNPGMIVVFGHSTGSQCVLHYLSRPNPHTGSPTFDPYLEHCTRPALDGAIMQAPVSDREAILYIMRDGFLGRTPAELRETYDKLVALAKEGVERGGPFDTMLPIALTSQFGYPLNTPVSCRRFLSLVSPDTPDAPGDDDMFSSDLGNEQLARTFGMVRERGLLRGKLTVLMSGADQSVPEWVDKEELLSRWQRAADREGPTPVWDAEHSGIIPGASHALSNDDQAEPRKWLVKRVLLYLSTIAEPAEYELVSR</sequence>
<gene>
    <name evidence="1" type="ORF">B0T14DRAFT_525826</name>
</gene>
<dbReference type="Gene3D" id="3.40.50.1820">
    <property type="entry name" value="alpha/beta hydrolase"/>
    <property type="match status" value="1"/>
</dbReference>
<evidence type="ECO:0000313" key="1">
    <source>
        <dbReference type="EMBL" id="KAK0613180.1"/>
    </source>
</evidence>
<accession>A0AA39WCN1</accession>
<comment type="caution">
    <text evidence="1">The sequence shown here is derived from an EMBL/GenBank/DDBJ whole genome shotgun (WGS) entry which is preliminary data.</text>
</comment>
<dbReference type="AlphaFoldDB" id="A0AA39WCN1"/>
<dbReference type="SUPFAM" id="SSF53474">
    <property type="entry name" value="alpha/beta-Hydrolases"/>
    <property type="match status" value="1"/>
</dbReference>